<protein>
    <submittedName>
        <fullName evidence="1">Uncharacterized protein</fullName>
    </submittedName>
</protein>
<dbReference type="Proteomes" id="UP000663850">
    <property type="component" value="Unassembled WGS sequence"/>
</dbReference>
<name>A0A8H3B748_9AGAM</name>
<comment type="caution">
    <text evidence="1">The sequence shown here is derived from an EMBL/GenBank/DDBJ whole genome shotgun (WGS) entry which is preliminary data.</text>
</comment>
<gene>
    <name evidence="1" type="ORF">RDB_LOCUS39183</name>
</gene>
<accession>A0A8H3B748</accession>
<sequence length="405" mass="46038">MWAGRTVDVEDFLWSLSSSSQLRCLEIISIFHHPNQANTTPRSYGFPILLPALELLYLEDLYKDLLDLILGSITPGSHHTTLHLTRKCIRMYPPHDNEVLGFHDSKLRDFKIDTLMIRNDLGSHESTLRPLLEMVPTVTSLYLDCLILTPSRLRSIINLAGPNNKAVAHGFPRLHKLYIGQSYSRNIAGFHTLKEVVASHPIKELGLGVVLSDIVDGAILLHHLRDPHEKLNPFREWFLKAVPKVVWLPAGDSLKPYAFEFQSELKAPIDISMPLLVPNPAWRRFELKVQLSLERAANYRLNLAAYIASSCAVVCNIMLETVSLHGLWFNVIYLYDDSAHSFARFIDTLLETITDDQSSIRRLSLFYSKCNKPRAAGAHMKIVTPTYEATPLPPMLDTLDRHDRY</sequence>
<dbReference type="AlphaFoldDB" id="A0A8H3B748"/>
<organism evidence="1 2">
    <name type="scientific">Rhizoctonia solani</name>
    <dbReference type="NCBI Taxonomy" id="456999"/>
    <lineage>
        <taxon>Eukaryota</taxon>
        <taxon>Fungi</taxon>
        <taxon>Dikarya</taxon>
        <taxon>Basidiomycota</taxon>
        <taxon>Agaricomycotina</taxon>
        <taxon>Agaricomycetes</taxon>
        <taxon>Cantharellales</taxon>
        <taxon>Ceratobasidiaceae</taxon>
        <taxon>Rhizoctonia</taxon>
    </lineage>
</organism>
<reference evidence="1" key="1">
    <citation type="submission" date="2021-01" db="EMBL/GenBank/DDBJ databases">
        <authorList>
            <person name="Kaushik A."/>
        </authorList>
    </citation>
    <scope>NUCLEOTIDE SEQUENCE</scope>
    <source>
        <strain evidence="1">Type strain: AG8-Rh-89/</strain>
    </source>
</reference>
<evidence type="ECO:0000313" key="2">
    <source>
        <dbReference type="Proteomes" id="UP000663850"/>
    </source>
</evidence>
<evidence type="ECO:0000313" key="1">
    <source>
        <dbReference type="EMBL" id="CAE6448894.1"/>
    </source>
</evidence>
<proteinExistence type="predicted"/>
<dbReference type="EMBL" id="CAJMWZ010002100">
    <property type="protein sequence ID" value="CAE6448894.1"/>
    <property type="molecule type" value="Genomic_DNA"/>
</dbReference>